<evidence type="ECO:0000259" key="5">
    <source>
        <dbReference type="Pfam" id="PF25917"/>
    </source>
</evidence>
<evidence type="ECO:0000256" key="4">
    <source>
        <dbReference type="SAM" id="SignalP"/>
    </source>
</evidence>
<dbReference type="SUPFAM" id="SSF111369">
    <property type="entry name" value="HlyD-like secretion proteins"/>
    <property type="match status" value="1"/>
</dbReference>
<dbReference type="Gene3D" id="1.10.287.470">
    <property type="entry name" value="Helix hairpin bin"/>
    <property type="match status" value="1"/>
</dbReference>
<evidence type="ECO:0000256" key="3">
    <source>
        <dbReference type="SAM" id="MobiDB-lite"/>
    </source>
</evidence>
<gene>
    <name evidence="6" type="ORF">CEW88_21955</name>
</gene>
<dbReference type="NCBIfam" id="TIGR01730">
    <property type="entry name" value="RND_mfp"/>
    <property type="match status" value="1"/>
</dbReference>
<reference evidence="6 7" key="1">
    <citation type="submission" date="2017-06" db="EMBL/GenBank/DDBJ databases">
        <title>Yangia sp. YSBP01 complete genome sequence.</title>
        <authorList>
            <person name="Woo J.-H."/>
            <person name="Kim H.-S."/>
        </authorList>
    </citation>
    <scope>NUCLEOTIDE SEQUENCE [LARGE SCALE GENOMIC DNA]</scope>
    <source>
        <strain evidence="6 7">YSBP01</strain>
        <plasmid evidence="6 7">unnamed2</plasmid>
    </source>
</reference>
<feature type="region of interest" description="Disordered" evidence="3">
    <location>
        <begin position="209"/>
        <end position="229"/>
    </location>
</feature>
<dbReference type="AlphaFoldDB" id="A0A2U8HLI3"/>
<geneLocation type="plasmid" evidence="6 7">
    <name>unnamed2</name>
</geneLocation>
<feature type="coiled-coil region" evidence="2">
    <location>
        <begin position="77"/>
        <end position="142"/>
    </location>
</feature>
<evidence type="ECO:0000313" key="6">
    <source>
        <dbReference type="EMBL" id="AWI86430.1"/>
    </source>
</evidence>
<feature type="chain" id="PRO_5016133588" evidence="4">
    <location>
        <begin position="20"/>
        <end position="331"/>
    </location>
</feature>
<name>A0A2U8HLI3_9RHOB</name>
<evidence type="ECO:0000313" key="7">
    <source>
        <dbReference type="Proteomes" id="UP000244915"/>
    </source>
</evidence>
<dbReference type="Gene3D" id="2.40.50.100">
    <property type="match status" value="1"/>
</dbReference>
<organism evidence="6 7">
    <name type="scientific">Alloyangia pacifica</name>
    <dbReference type="NCBI Taxonomy" id="311180"/>
    <lineage>
        <taxon>Bacteria</taxon>
        <taxon>Pseudomonadati</taxon>
        <taxon>Pseudomonadota</taxon>
        <taxon>Alphaproteobacteria</taxon>
        <taxon>Rhodobacterales</taxon>
        <taxon>Roseobacteraceae</taxon>
        <taxon>Alloyangia</taxon>
    </lineage>
</organism>
<keyword evidence="4" id="KW-0732">Signal</keyword>
<accession>A0A2U8HLI3</accession>
<dbReference type="Gene3D" id="2.40.420.20">
    <property type="match status" value="1"/>
</dbReference>
<sequence length="331" mass="34730">MRPTVLSILLFWAASGALAQTQPVISEPITEWKPVYGEVETRNELPARARIAGTLVALNVTEGDRVEAGQLVGTVEDEKLSVQIDALDAQAEALRAQLGNAQADLTRGQTLQQSGTISAQRLDALQTSVDVLTSQIAATEAQRRVIQRQIEEGGVTAPEAGIVLSVPVSRGSFVGQGETVALIGSGGAFLRLSIPERFAQTLAEGDRIEMESGHGPASPTGSPTGAGTIAKLYPQIEGGRLQADVEVAGLEERYVGLRLPVRLPVGARQAILVPEAAIGRGGGLDMVVVETAEGPVQRIVVPGRAVTREGAAWREILTGLDAGETVVLFDD</sequence>
<dbReference type="PANTHER" id="PTHR30469:SF15">
    <property type="entry name" value="HLYD FAMILY OF SECRETION PROTEINS"/>
    <property type="match status" value="1"/>
</dbReference>
<keyword evidence="6" id="KW-0614">Plasmid</keyword>
<comment type="similarity">
    <text evidence="1">Belongs to the membrane fusion protein (MFP) (TC 8.A.1) family.</text>
</comment>
<dbReference type="GO" id="GO:1990281">
    <property type="term" value="C:efflux pump complex"/>
    <property type="evidence" value="ECO:0007669"/>
    <property type="project" value="TreeGrafter"/>
</dbReference>
<dbReference type="InterPro" id="IPR006143">
    <property type="entry name" value="RND_pump_MFP"/>
</dbReference>
<proteinExistence type="inferred from homology"/>
<protein>
    <submittedName>
        <fullName evidence="6">Efflux transporter periplasmic adaptor subunit</fullName>
    </submittedName>
</protein>
<dbReference type="OrthoDB" id="7914255at2"/>
<dbReference type="Proteomes" id="UP000244915">
    <property type="component" value="Plasmid unnamed2"/>
</dbReference>
<evidence type="ECO:0000256" key="1">
    <source>
        <dbReference type="ARBA" id="ARBA00009477"/>
    </source>
</evidence>
<evidence type="ECO:0000256" key="2">
    <source>
        <dbReference type="SAM" id="Coils"/>
    </source>
</evidence>
<dbReference type="GO" id="GO:0015562">
    <property type="term" value="F:efflux transmembrane transporter activity"/>
    <property type="evidence" value="ECO:0007669"/>
    <property type="project" value="TreeGrafter"/>
</dbReference>
<dbReference type="InterPro" id="IPR058625">
    <property type="entry name" value="MdtA-like_BSH"/>
</dbReference>
<feature type="signal peptide" evidence="4">
    <location>
        <begin position="1"/>
        <end position="19"/>
    </location>
</feature>
<dbReference type="PANTHER" id="PTHR30469">
    <property type="entry name" value="MULTIDRUG RESISTANCE PROTEIN MDTA"/>
    <property type="match status" value="1"/>
</dbReference>
<dbReference type="EMBL" id="CP022192">
    <property type="protein sequence ID" value="AWI86430.1"/>
    <property type="molecule type" value="Genomic_DNA"/>
</dbReference>
<dbReference type="Pfam" id="PF25917">
    <property type="entry name" value="BSH_RND"/>
    <property type="match status" value="1"/>
</dbReference>
<dbReference type="KEGG" id="ypac:CEW88_21955"/>
<feature type="domain" description="Multidrug resistance protein MdtA-like barrel-sandwich hybrid" evidence="5">
    <location>
        <begin position="48"/>
        <end position="183"/>
    </location>
</feature>
<keyword evidence="2" id="KW-0175">Coiled coil</keyword>